<evidence type="ECO:0000313" key="3">
    <source>
        <dbReference type="Proteomes" id="UP000241890"/>
    </source>
</evidence>
<dbReference type="OrthoDB" id="5863171at2759"/>
<dbReference type="EMBL" id="BEYU01000040">
    <property type="protein sequence ID" value="GBG28399.1"/>
    <property type="molecule type" value="Genomic_DNA"/>
</dbReference>
<dbReference type="Gene3D" id="3.40.50.10540">
    <property type="entry name" value="Crotonobetainyl-coa:carnitine coa-transferase, domain 1"/>
    <property type="match status" value="1"/>
</dbReference>
<dbReference type="InParanoid" id="A0A2R5GDL5"/>
<dbReference type="Pfam" id="PF02515">
    <property type="entry name" value="CoA_transf_3"/>
    <property type="match status" value="1"/>
</dbReference>
<proteinExistence type="inferred from homology"/>
<name>A0A2R5GDL5_9STRA</name>
<dbReference type="Gene3D" id="3.30.1540.10">
    <property type="entry name" value="formyl-coa transferase, domain 3"/>
    <property type="match status" value="1"/>
</dbReference>
<gene>
    <name evidence="2" type="ORF">FCC1311_037841</name>
</gene>
<dbReference type="PANTHER" id="PTHR48228:SF5">
    <property type="entry name" value="ALPHA-METHYLACYL-COA RACEMASE"/>
    <property type="match status" value="1"/>
</dbReference>
<keyword evidence="3" id="KW-1185">Reference proteome</keyword>
<accession>A0A2R5GDL5</accession>
<dbReference type="InterPro" id="IPR050509">
    <property type="entry name" value="CoA-transferase_III"/>
</dbReference>
<dbReference type="InterPro" id="IPR023606">
    <property type="entry name" value="CoA-Trfase_III_dom_1_sf"/>
</dbReference>
<organism evidence="2 3">
    <name type="scientific">Hondaea fermentalgiana</name>
    <dbReference type="NCBI Taxonomy" id="2315210"/>
    <lineage>
        <taxon>Eukaryota</taxon>
        <taxon>Sar</taxon>
        <taxon>Stramenopiles</taxon>
        <taxon>Bigyra</taxon>
        <taxon>Labyrinthulomycetes</taxon>
        <taxon>Thraustochytrida</taxon>
        <taxon>Thraustochytriidae</taxon>
        <taxon>Hondaea</taxon>
    </lineage>
</organism>
<comment type="similarity">
    <text evidence="1">Belongs to the CoA-transferase III family.</text>
</comment>
<dbReference type="InterPro" id="IPR003673">
    <property type="entry name" value="CoA-Trfase_fam_III"/>
</dbReference>
<dbReference type="SUPFAM" id="SSF89796">
    <property type="entry name" value="CoA-transferase family III (CaiB/BaiF)"/>
    <property type="match status" value="1"/>
</dbReference>
<comment type="caution">
    <text evidence="2">The sequence shown here is derived from an EMBL/GenBank/DDBJ whole genome shotgun (WGS) entry which is preliminary data.</text>
</comment>
<feature type="non-terminal residue" evidence="2">
    <location>
        <position position="305"/>
    </location>
</feature>
<evidence type="ECO:0000313" key="2">
    <source>
        <dbReference type="EMBL" id="GBG28399.1"/>
    </source>
</evidence>
<dbReference type="GO" id="GO:0003824">
    <property type="term" value="F:catalytic activity"/>
    <property type="evidence" value="ECO:0007669"/>
    <property type="project" value="InterPro"/>
</dbReference>
<reference evidence="2 3" key="1">
    <citation type="submission" date="2017-12" db="EMBL/GenBank/DDBJ databases">
        <title>Sequencing, de novo assembly and annotation of complete genome of a new Thraustochytrid species, strain FCC1311.</title>
        <authorList>
            <person name="Sedici K."/>
            <person name="Godart F."/>
            <person name="Aiese Cigliano R."/>
            <person name="Sanseverino W."/>
            <person name="Barakat M."/>
            <person name="Ortet P."/>
            <person name="Marechal E."/>
            <person name="Cagnac O."/>
            <person name="Amato A."/>
        </authorList>
    </citation>
    <scope>NUCLEOTIDE SEQUENCE [LARGE SCALE GENOMIC DNA]</scope>
</reference>
<dbReference type="InterPro" id="IPR044855">
    <property type="entry name" value="CoA-Trfase_III_dom3_sf"/>
</dbReference>
<sequence>FRPGVMERLGLGPEVLCALNPKLIYARMTGFGQGGEGKVEKAAGHDINYIAVTGILSALRRAGESPQPPINLLGDFAGGGLMCALGILLAIIERTRSGKGQVIDAAMVDGASYVSQFIVRGIELGQIKNSLDGVGTNLLDGGAHFYGTYTCKDGKHFSVGAIEPQFYKLLLEGMGLDPKRDGLPRQMDTAQWPAMKSRFADIFKTKTRDEWAAIFDGTDACAFPVLDLAEAREYAHNQKRGTFVKNGDSSSMFEARPAPVLMRTPGLTGGKTPDPGANTEEILRDFGVDKSKIADLLSKKVVAKL</sequence>
<dbReference type="Proteomes" id="UP000241890">
    <property type="component" value="Unassembled WGS sequence"/>
</dbReference>
<protein>
    <submittedName>
        <fullName evidence="2">Alpha-methylacyl-CoA racemase</fullName>
    </submittedName>
</protein>
<dbReference type="AlphaFoldDB" id="A0A2R5GDL5"/>
<dbReference type="PANTHER" id="PTHR48228">
    <property type="entry name" value="SUCCINYL-COA--D-CITRAMALATE COA-TRANSFERASE"/>
    <property type="match status" value="1"/>
</dbReference>
<evidence type="ECO:0000256" key="1">
    <source>
        <dbReference type="ARBA" id="ARBA00008383"/>
    </source>
</evidence>
<feature type="non-terminal residue" evidence="2">
    <location>
        <position position="1"/>
    </location>
</feature>